<protein>
    <recommendedName>
        <fullName evidence="1">Cyclin C-terminal domain-containing protein</fullName>
    </recommendedName>
</protein>
<accession>A0A1A9UPY9</accession>
<dbReference type="SUPFAM" id="SSF47954">
    <property type="entry name" value="Cyclin-like"/>
    <property type="match status" value="1"/>
</dbReference>
<reference evidence="2" key="1">
    <citation type="submission" date="2020-05" db="UniProtKB">
        <authorList>
            <consortium name="EnsemblMetazoa"/>
        </authorList>
    </citation>
    <scope>IDENTIFICATION</scope>
    <source>
        <strain evidence="2">TTRI</strain>
    </source>
</reference>
<keyword evidence="3" id="KW-1185">Reference proteome</keyword>
<dbReference type="Pfam" id="PF02984">
    <property type="entry name" value="Cyclin_C"/>
    <property type="match status" value="1"/>
</dbReference>
<sequence>MPITAGNHYNGILRRTKAYSWHTDAAADVNFTHRAMPKYFVELSIFEADMAHHKSSEIVAVAVYLCSNILKRENYALATGFIDEYWTSTLQWYKDQIEHITLIARIAVITRNAPIAALKSVYNNCKSPGNFSVSMLTQKHETFIGSLIEMEGGEI</sequence>
<evidence type="ECO:0000313" key="3">
    <source>
        <dbReference type="Proteomes" id="UP000078200"/>
    </source>
</evidence>
<dbReference type="Gene3D" id="1.10.472.10">
    <property type="entry name" value="Cyclin-like"/>
    <property type="match status" value="1"/>
</dbReference>
<evidence type="ECO:0000259" key="1">
    <source>
        <dbReference type="Pfam" id="PF02984"/>
    </source>
</evidence>
<feature type="domain" description="Cyclin C-terminal" evidence="1">
    <location>
        <begin position="30"/>
        <end position="138"/>
    </location>
</feature>
<name>A0A1A9UPY9_GLOAU</name>
<dbReference type="InterPro" id="IPR004367">
    <property type="entry name" value="Cyclin_C-dom"/>
</dbReference>
<dbReference type="STRING" id="7395.A0A1A9UPY9"/>
<proteinExistence type="predicted"/>
<dbReference type="InterPro" id="IPR036915">
    <property type="entry name" value="Cyclin-like_sf"/>
</dbReference>
<dbReference type="Proteomes" id="UP000078200">
    <property type="component" value="Unassembled WGS sequence"/>
</dbReference>
<dbReference type="AlphaFoldDB" id="A0A1A9UPY9"/>
<dbReference type="EnsemblMetazoa" id="GAUT011676-RA">
    <property type="protein sequence ID" value="GAUT011676-PA"/>
    <property type="gene ID" value="GAUT011676"/>
</dbReference>
<evidence type="ECO:0000313" key="2">
    <source>
        <dbReference type="EnsemblMetazoa" id="GAUT011676-PA"/>
    </source>
</evidence>
<organism evidence="2 3">
    <name type="scientific">Glossina austeni</name>
    <name type="common">Savannah tsetse fly</name>
    <dbReference type="NCBI Taxonomy" id="7395"/>
    <lineage>
        <taxon>Eukaryota</taxon>
        <taxon>Metazoa</taxon>
        <taxon>Ecdysozoa</taxon>
        <taxon>Arthropoda</taxon>
        <taxon>Hexapoda</taxon>
        <taxon>Insecta</taxon>
        <taxon>Pterygota</taxon>
        <taxon>Neoptera</taxon>
        <taxon>Endopterygota</taxon>
        <taxon>Diptera</taxon>
        <taxon>Brachycera</taxon>
        <taxon>Muscomorpha</taxon>
        <taxon>Hippoboscoidea</taxon>
        <taxon>Glossinidae</taxon>
        <taxon>Glossina</taxon>
    </lineage>
</organism>
<dbReference type="VEuPathDB" id="VectorBase:GAUT011676"/>